<protein>
    <submittedName>
        <fullName evidence="1">Uncharacterized protein</fullName>
    </submittedName>
</protein>
<evidence type="ECO:0000313" key="1">
    <source>
        <dbReference type="EMBL" id="CCJ29498.1"/>
    </source>
</evidence>
<gene>
    <name evidence="1" type="ORF">PNEJI1_002741</name>
</gene>
<dbReference type="AlphaFoldDB" id="L0PAV8"/>
<accession>L0PAV8</accession>
<evidence type="ECO:0000313" key="2">
    <source>
        <dbReference type="Proteomes" id="UP000010422"/>
    </source>
</evidence>
<dbReference type="Proteomes" id="UP000010422">
    <property type="component" value="Unassembled WGS sequence"/>
</dbReference>
<sequence length="100" mass="11141">MSKGYFGGRRSGDDMRFYPSNYYGGSAKDTFLTDKRETNMQSHGQEASFGALDNKMGWIAAFGTGGYLNEQPLLEGEVISDFGVLSGSFREESIEFFEFC</sequence>
<dbReference type="InParanoid" id="L0PAV8"/>
<comment type="caution">
    <text evidence="1">The sequence shown here is derived from an EMBL/GenBank/DDBJ whole genome shotgun (WGS) entry which is preliminary data.</text>
</comment>
<dbReference type="VEuPathDB" id="FungiDB:PNEJI1_002741"/>
<reference evidence="1 2" key="1">
    <citation type="journal article" date="2012" name="MBio">
        <title>De novo assembly of the Pneumocystis jirovecii genome from a single bronchoalveolar lavage fluid specimen from a patient.</title>
        <authorList>
            <person name="Cisse O.H."/>
            <person name="Pagni M."/>
            <person name="Hauser P.M."/>
        </authorList>
    </citation>
    <scope>NUCLEOTIDE SEQUENCE [LARGE SCALE GENOMIC DNA]</scope>
    <source>
        <strain evidence="1 2">SE8</strain>
    </source>
</reference>
<organism evidence="2">
    <name type="scientific">Pneumocystis jirovecii</name>
    <name type="common">Human pneumocystis pneumonia agent</name>
    <dbReference type="NCBI Taxonomy" id="42068"/>
    <lineage>
        <taxon>Eukaryota</taxon>
        <taxon>Fungi</taxon>
        <taxon>Dikarya</taxon>
        <taxon>Ascomycota</taxon>
        <taxon>Taphrinomycotina</taxon>
        <taxon>Pneumocystomycetes</taxon>
        <taxon>Pneumocystaceae</taxon>
        <taxon>Pneumocystis</taxon>
    </lineage>
</organism>
<proteinExistence type="predicted"/>
<name>L0PAV8_PNEJI</name>
<dbReference type="EMBL" id="CAKM01000189">
    <property type="protein sequence ID" value="CCJ29498.1"/>
    <property type="molecule type" value="Genomic_DNA"/>
</dbReference>